<organism evidence="2 3">
    <name type="scientific">Paraflavisolibacter caeni</name>
    <dbReference type="NCBI Taxonomy" id="2982496"/>
    <lineage>
        <taxon>Bacteria</taxon>
        <taxon>Pseudomonadati</taxon>
        <taxon>Bacteroidota</taxon>
        <taxon>Chitinophagia</taxon>
        <taxon>Chitinophagales</taxon>
        <taxon>Chitinophagaceae</taxon>
        <taxon>Paraflavisolibacter</taxon>
    </lineage>
</organism>
<dbReference type="AlphaFoldDB" id="A0A9X2XSU1"/>
<dbReference type="Proteomes" id="UP001155483">
    <property type="component" value="Unassembled WGS sequence"/>
</dbReference>
<protein>
    <submittedName>
        <fullName evidence="2">Uncharacterized protein</fullName>
    </submittedName>
</protein>
<accession>A0A9X2XSU1</accession>
<dbReference type="RefSeq" id="WP_279295067.1">
    <property type="nucleotide sequence ID" value="NZ_JAOTIF010000001.1"/>
</dbReference>
<sequence length="78" mass="8408">MAENSRNQNRKPERKTKNMKTTSDDLNAGSKHQISGNRGISDLESGASIGRNVRTRGSGLSTKRGVSGSDYDGQNVVE</sequence>
<proteinExistence type="predicted"/>
<reference evidence="2" key="2">
    <citation type="submission" date="2023-04" db="EMBL/GenBank/DDBJ databases">
        <title>Paracnuella aquatica gen. nov., sp. nov., a member of the family Chitinophagaceae isolated from a hot spring.</title>
        <authorList>
            <person name="Wang C."/>
        </authorList>
    </citation>
    <scope>NUCLEOTIDE SEQUENCE</scope>
    <source>
        <strain evidence="2">LB-8</strain>
    </source>
</reference>
<feature type="compositionally biased region" description="Polar residues" evidence="1">
    <location>
        <begin position="19"/>
        <end position="38"/>
    </location>
</feature>
<comment type="caution">
    <text evidence="2">The sequence shown here is derived from an EMBL/GenBank/DDBJ whole genome shotgun (WGS) entry which is preliminary data.</text>
</comment>
<dbReference type="EMBL" id="JAOTIF010000001">
    <property type="protein sequence ID" value="MCU7547621.1"/>
    <property type="molecule type" value="Genomic_DNA"/>
</dbReference>
<evidence type="ECO:0000313" key="2">
    <source>
        <dbReference type="EMBL" id="MCU7547621.1"/>
    </source>
</evidence>
<keyword evidence="3" id="KW-1185">Reference proteome</keyword>
<feature type="region of interest" description="Disordered" evidence="1">
    <location>
        <begin position="1"/>
        <end position="78"/>
    </location>
</feature>
<feature type="compositionally biased region" description="Basic residues" evidence="1">
    <location>
        <begin position="8"/>
        <end position="18"/>
    </location>
</feature>
<evidence type="ECO:0000313" key="3">
    <source>
        <dbReference type="Proteomes" id="UP001155483"/>
    </source>
</evidence>
<evidence type="ECO:0000256" key="1">
    <source>
        <dbReference type="SAM" id="MobiDB-lite"/>
    </source>
</evidence>
<name>A0A9X2XSU1_9BACT</name>
<reference evidence="2" key="1">
    <citation type="submission" date="2022-09" db="EMBL/GenBank/DDBJ databases">
        <authorList>
            <person name="Yuan C."/>
            <person name="Ke Z."/>
        </authorList>
    </citation>
    <scope>NUCLEOTIDE SEQUENCE</scope>
    <source>
        <strain evidence="2">LB-8</strain>
    </source>
</reference>
<gene>
    <name evidence="2" type="ORF">OCK74_00785</name>
</gene>